<sequence>MNEMDIVGEGSTAIIYSYGKDKAVKIYRVHSPDIHCEFQVNSYLNQHSGSL</sequence>
<evidence type="ECO:0000313" key="1">
    <source>
        <dbReference type="EMBL" id="WHZ58837.1"/>
    </source>
</evidence>
<evidence type="ECO:0000313" key="2">
    <source>
        <dbReference type="Proteomes" id="UP001226091"/>
    </source>
</evidence>
<organism evidence="1 2">
    <name type="scientific">Metabacillus hrfriensis</name>
    <dbReference type="NCBI Taxonomy" id="3048891"/>
    <lineage>
        <taxon>Bacteria</taxon>
        <taxon>Bacillati</taxon>
        <taxon>Bacillota</taxon>
        <taxon>Bacilli</taxon>
        <taxon>Bacillales</taxon>
        <taxon>Bacillaceae</taxon>
        <taxon>Metabacillus</taxon>
    </lineage>
</organism>
<dbReference type="EMBL" id="CP126116">
    <property type="protein sequence ID" value="WHZ58837.1"/>
    <property type="molecule type" value="Genomic_DNA"/>
</dbReference>
<accession>A0ACD4REB8</accession>
<keyword evidence="2" id="KW-1185">Reference proteome</keyword>
<proteinExistence type="predicted"/>
<dbReference type="Proteomes" id="UP001226091">
    <property type="component" value="Chromosome"/>
</dbReference>
<name>A0ACD4REB8_9BACI</name>
<reference evidence="2" key="1">
    <citation type="journal article" date="2025" name="Aquaculture">
        <title>Assessment of the bioflocculant production and safety properties of Metabacillus hrfriensis sp. nov. based on phenotypic and whole-genome sequencing analysis.</title>
        <authorList>
            <person name="Zhang R."/>
            <person name="Zhao Z."/>
            <person name="Luo L."/>
            <person name="Wang S."/>
            <person name="Guo K."/>
            <person name="Xu W."/>
        </authorList>
    </citation>
    <scope>NUCLEOTIDE SEQUENCE [LARGE SCALE GENOMIC DNA]</scope>
    <source>
        <strain evidence="2">CT-WN-B3</strain>
    </source>
</reference>
<protein>
    <submittedName>
        <fullName evidence="1">Uncharacterized protein</fullName>
    </submittedName>
</protein>
<gene>
    <name evidence="1" type="ORF">QLQ22_05735</name>
</gene>